<proteinExistence type="predicted"/>
<dbReference type="InterPro" id="IPR050351">
    <property type="entry name" value="BphY/WalK/GraS-like"/>
</dbReference>
<feature type="domain" description="PAS" evidence="10">
    <location>
        <begin position="74"/>
        <end position="118"/>
    </location>
</feature>
<dbReference type="GO" id="GO:0004721">
    <property type="term" value="F:phosphoprotein phosphatase activity"/>
    <property type="evidence" value="ECO:0007669"/>
    <property type="project" value="TreeGrafter"/>
</dbReference>
<dbReference type="Gene3D" id="3.30.565.10">
    <property type="entry name" value="Histidine kinase-like ATPase, C-terminal domain"/>
    <property type="match status" value="1"/>
</dbReference>
<feature type="transmembrane region" description="Helical" evidence="8">
    <location>
        <begin position="40"/>
        <end position="59"/>
    </location>
</feature>
<dbReference type="SMART" id="SM00091">
    <property type="entry name" value="PAS"/>
    <property type="match status" value="1"/>
</dbReference>
<dbReference type="CDD" id="cd00130">
    <property type="entry name" value="PAS"/>
    <property type="match status" value="1"/>
</dbReference>
<dbReference type="NCBIfam" id="TIGR00229">
    <property type="entry name" value="sensory_box"/>
    <property type="match status" value="1"/>
</dbReference>
<keyword evidence="6" id="KW-0902">Two-component regulatory system</keyword>
<dbReference type="PRINTS" id="PR00344">
    <property type="entry name" value="BCTRLSENSOR"/>
</dbReference>
<keyword evidence="3" id="KW-0597">Phosphoprotein</keyword>
<dbReference type="Pfam" id="PF00512">
    <property type="entry name" value="HisKA"/>
    <property type="match status" value="1"/>
</dbReference>
<dbReference type="Gene3D" id="3.30.450.20">
    <property type="entry name" value="PAS domain"/>
    <property type="match status" value="1"/>
</dbReference>
<evidence type="ECO:0000313" key="11">
    <source>
        <dbReference type="EMBL" id="KKU91561.1"/>
    </source>
</evidence>
<dbReference type="SUPFAM" id="SSF47384">
    <property type="entry name" value="Homodimeric domain of signal transducing histidine kinase"/>
    <property type="match status" value="1"/>
</dbReference>
<dbReference type="CDD" id="cd00082">
    <property type="entry name" value="HisKA"/>
    <property type="match status" value="1"/>
</dbReference>
<keyword evidence="5" id="KW-0418">Kinase</keyword>
<dbReference type="CDD" id="cd00075">
    <property type="entry name" value="HATPase"/>
    <property type="match status" value="1"/>
</dbReference>
<dbReference type="InterPro" id="IPR003661">
    <property type="entry name" value="HisK_dim/P_dom"/>
</dbReference>
<dbReference type="Pfam" id="PF02518">
    <property type="entry name" value="HATPase_c"/>
    <property type="match status" value="1"/>
</dbReference>
<evidence type="ECO:0000259" key="10">
    <source>
        <dbReference type="PROSITE" id="PS50112"/>
    </source>
</evidence>
<evidence type="ECO:0000256" key="5">
    <source>
        <dbReference type="ARBA" id="ARBA00022777"/>
    </source>
</evidence>
<organism evidence="11 12">
    <name type="scientific">Candidatus Jorgensenbacteria bacterium GW2011_GWA1_48_11</name>
    <dbReference type="NCBI Taxonomy" id="1618660"/>
    <lineage>
        <taxon>Bacteria</taxon>
        <taxon>Candidatus Joergenseniibacteriota</taxon>
    </lineage>
</organism>
<evidence type="ECO:0000256" key="7">
    <source>
        <dbReference type="ARBA" id="ARBA00023136"/>
    </source>
</evidence>
<accession>A0A0G1UBM1</accession>
<comment type="caution">
    <text evidence="11">The sequence shown here is derived from an EMBL/GenBank/DDBJ whole genome shotgun (WGS) entry which is preliminary data.</text>
</comment>
<evidence type="ECO:0000313" key="12">
    <source>
        <dbReference type="Proteomes" id="UP000034956"/>
    </source>
</evidence>
<dbReference type="InterPro" id="IPR013767">
    <property type="entry name" value="PAS_fold"/>
</dbReference>
<evidence type="ECO:0000256" key="6">
    <source>
        <dbReference type="ARBA" id="ARBA00023012"/>
    </source>
</evidence>
<dbReference type="InterPro" id="IPR000014">
    <property type="entry name" value="PAS"/>
</dbReference>
<dbReference type="GO" id="GO:0000155">
    <property type="term" value="F:phosphorelay sensor kinase activity"/>
    <property type="evidence" value="ECO:0007669"/>
    <property type="project" value="InterPro"/>
</dbReference>
<keyword evidence="8" id="KW-1133">Transmembrane helix</keyword>
<dbReference type="PROSITE" id="PS50109">
    <property type="entry name" value="HIS_KIN"/>
    <property type="match status" value="1"/>
</dbReference>
<dbReference type="Gene3D" id="1.10.287.130">
    <property type="match status" value="1"/>
</dbReference>
<dbReference type="SUPFAM" id="SSF55785">
    <property type="entry name" value="PYP-like sensor domain (PAS domain)"/>
    <property type="match status" value="1"/>
</dbReference>
<sequence>MKGFFDALKTFGKSPNIVAWWMILTLVVAVTTIDVLNLPFFLAILTSIVVLGLIIFTTYNLTKFALLKVEADFNEKELTSLVQNLKDGVLIYDPAFKIISLNNAAENIFGLQAKDVLGLTIYPGLLKNPRLKVITQVVFPSLAPAVSSISEGGWPQVVDLNLENPDLRLRTVLNKIENEKKQTVGFLKIIQDRTREEGILESKGEFITTAAHQLRTPLTALHWTLESLAKKEKEPDLKELSTEGLKVAERALKIINDLLDAAKIEEGRFGYRFKETNLNEFLEELIAQAKALTAEYGVKIYFAAAQTYLVQADAEKLGIAVSNLIDNAIKYNVKNGSVTITLDPAPDAVRLEIKDTGVGIPEEETKKMFGKFYRGTNVVQIEPNGSGLGLYIAKNIIENHGGKINLSSVLGRGTTFSIILPLSKGQN</sequence>
<dbReference type="InterPro" id="IPR036890">
    <property type="entry name" value="HATPase_C_sf"/>
</dbReference>
<dbReference type="SUPFAM" id="SSF55874">
    <property type="entry name" value="ATPase domain of HSP90 chaperone/DNA topoisomerase II/histidine kinase"/>
    <property type="match status" value="1"/>
</dbReference>
<keyword evidence="8" id="KW-0812">Transmembrane</keyword>
<dbReference type="SMART" id="SM00387">
    <property type="entry name" value="HATPase_c"/>
    <property type="match status" value="1"/>
</dbReference>
<evidence type="ECO:0000256" key="4">
    <source>
        <dbReference type="ARBA" id="ARBA00022679"/>
    </source>
</evidence>
<dbReference type="InterPro" id="IPR004358">
    <property type="entry name" value="Sig_transdc_His_kin-like_C"/>
</dbReference>
<dbReference type="SMART" id="SM00388">
    <property type="entry name" value="HisKA"/>
    <property type="match status" value="1"/>
</dbReference>
<evidence type="ECO:0000259" key="9">
    <source>
        <dbReference type="PROSITE" id="PS50109"/>
    </source>
</evidence>
<dbReference type="Proteomes" id="UP000034956">
    <property type="component" value="Unassembled WGS sequence"/>
</dbReference>
<dbReference type="Pfam" id="PF00989">
    <property type="entry name" value="PAS"/>
    <property type="match status" value="1"/>
</dbReference>
<dbReference type="GO" id="GO:0006355">
    <property type="term" value="P:regulation of DNA-templated transcription"/>
    <property type="evidence" value="ECO:0007669"/>
    <property type="project" value="InterPro"/>
</dbReference>
<dbReference type="PROSITE" id="PS50112">
    <property type="entry name" value="PAS"/>
    <property type="match status" value="1"/>
</dbReference>
<evidence type="ECO:0000256" key="2">
    <source>
        <dbReference type="ARBA" id="ARBA00012438"/>
    </source>
</evidence>
<dbReference type="InterPro" id="IPR005467">
    <property type="entry name" value="His_kinase_dom"/>
</dbReference>
<gene>
    <name evidence="11" type="ORF">UY23_C0001G0167</name>
</gene>
<keyword evidence="4" id="KW-0808">Transferase</keyword>
<evidence type="ECO:0000256" key="1">
    <source>
        <dbReference type="ARBA" id="ARBA00000085"/>
    </source>
</evidence>
<protein>
    <recommendedName>
        <fullName evidence="2">histidine kinase</fullName>
        <ecNumber evidence="2">2.7.13.3</ecNumber>
    </recommendedName>
</protein>
<evidence type="ECO:0000256" key="3">
    <source>
        <dbReference type="ARBA" id="ARBA00022553"/>
    </source>
</evidence>
<dbReference type="InterPro" id="IPR035965">
    <property type="entry name" value="PAS-like_dom_sf"/>
</dbReference>
<dbReference type="FunFam" id="3.30.565.10:FF:000006">
    <property type="entry name" value="Sensor histidine kinase WalK"/>
    <property type="match status" value="1"/>
</dbReference>
<dbReference type="EC" id="2.7.13.3" evidence="2"/>
<feature type="domain" description="Histidine kinase" evidence="9">
    <location>
        <begin position="209"/>
        <end position="424"/>
    </location>
</feature>
<dbReference type="GO" id="GO:0005886">
    <property type="term" value="C:plasma membrane"/>
    <property type="evidence" value="ECO:0007669"/>
    <property type="project" value="TreeGrafter"/>
</dbReference>
<name>A0A0G1UBM1_9BACT</name>
<dbReference type="GO" id="GO:0016036">
    <property type="term" value="P:cellular response to phosphate starvation"/>
    <property type="evidence" value="ECO:0007669"/>
    <property type="project" value="TreeGrafter"/>
</dbReference>
<dbReference type="AlphaFoldDB" id="A0A0G1UBM1"/>
<reference evidence="11 12" key="1">
    <citation type="journal article" date="2015" name="Nature">
        <title>rRNA introns, odd ribosomes, and small enigmatic genomes across a large radiation of phyla.</title>
        <authorList>
            <person name="Brown C.T."/>
            <person name="Hug L.A."/>
            <person name="Thomas B.C."/>
            <person name="Sharon I."/>
            <person name="Castelle C.J."/>
            <person name="Singh A."/>
            <person name="Wilkins M.J."/>
            <person name="Williams K.H."/>
            <person name="Banfield J.F."/>
        </authorList>
    </citation>
    <scope>NUCLEOTIDE SEQUENCE [LARGE SCALE GENOMIC DNA]</scope>
</reference>
<evidence type="ECO:0000256" key="8">
    <source>
        <dbReference type="SAM" id="Phobius"/>
    </source>
</evidence>
<comment type="catalytic activity">
    <reaction evidence="1">
        <text>ATP + protein L-histidine = ADP + protein N-phospho-L-histidine.</text>
        <dbReference type="EC" id="2.7.13.3"/>
    </reaction>
</comment>
<dbReference type="EMBL" id="LCPF01000001">
    <property type="protein sequence ID" value="KKU91561.1"/>
    <property type="molecule type" value="Genomic_DNA"/>
</dbReference>
<keyword evidence="7 8" id="KW-0472">Membrane</keyword>
<dbReference type="PANTHER" id="PTHR45453:SF1">
    <property type="entry name" value="PHOSPHATE REGULON SENSOR PROTEIN PHOR"/>
    <property type="match status" value="1"/>
</dbReference>
<dbReference type="InterPro" id="IPR003594">
    <property type="entry name" value="HATPase_dom"/>
</dbReference>
<dbReference type="InterPro" id="IPR036097">
    <property type="entry name" value="HisK_dim/P_sf"/>
</dbReference>
<dbReference type="PATRIC" id="fig|1618660.3.peg.172"/>
<feature type="transmembrane region" description="Helical" evidence="8">
    <location>
        <begin position="17"/>
        <end position="33"/>
    </location>
</feature>
<dbReference type="PANTHER" id="PTHR45453">
    <property type="entry name" value="PHOSPHATE REGULON SENSOR PROTEIN PHOR"/>
    <property type="match status" value="1"/>
</dbReference>